<feature type="active site" description="Nucleophile" evidence="9">
    <location>
        <position position="98"/>
    </location>
</feature>
<evidence type="ECO:0000313" key="13">
    <source>
        <dbReference type="Proteomes" id="UP000310639"/>
    </source>
</evidence>
<dbReference type="AlphaFoldDB" id="A0A4P9A3L7"/>
<feature type="binding site" evidence="9">
    <location>
        <position position="33"/>
    </location>
    <ligand>
        <name>ATP</name>
        <dbReference type="ChEBI" id="CHEBI:30616"/>
    </ligand>
</feature>
<feature type="active site" description="Cysteine persulfide intermediate" evidence="9">
    <location>
        <position position="248"/>
    </location>
</feature>
<evidence type="ECO:0000256" key="7">
    <source>
        <dbReference type="ARBA" id="ARBA00023157"/>
    </source>
</evidence>
<feature type="domain" description="tRNA-specific 2-thiouridylase MnmA-like C-terminal" evidence="10">
    <location>
        <begin position="330"/>
        <end position="406"/>
    </location>
</feature>
<evidence type="ECO:0000259" key="11">
    <source>
        <dbReference type="Pfam" id="PF20259"/>
    </source>
</evidence>
<evidence type="ECO:0000256" key="5">
    <source>
        <dbReference type="ARBA" id="ARBA00022840"/>
    </source>
</evidence>
<dbReference type="SUPFAM" id="SSF52402">
    <property type="entry name" value="Adenine nucleotide alpha hydrolases-like"/>
    <property type="match status" value="1"/>
</dbReference>
<dbReference type="EC" id="2.8.1.13" evidence="9"/>
<comment type="similarity">
    <text evidence="9">Belongs to the MnmA/TRMU family.</text>
</comment>
<feature type="site" description="Interaction with tRNA" evidence="9">
    <location>
        <position position="123"/>
    </location>
</feature>
<dbReference type="RefSeq" id="WP_138079340.1">
    <property type="nucleotide sequence ID" value="NZ_CP040004.1"/>
</dbReference>
<keyword evidence="9" id="KW-0963">Cytoplasm</keyword>
<keyword evidence="13" id="KW-1185">Reference proteome</keyword>
<keyword evidence="7" id="KW-1015">Disulfide bond</keyword>
<feature type="region of interest" description="Interaction with target base in tRNA" evidence="9">
    <location>
        <begin position="93"/>
        <end position="95"/>
    </location>
</feature>
<dbReference type="InterPro" id="IPR023382">
    <property type="entry name" value="MnmA-like_central_sf"/>
</dbReference>
<dbReference type="HAMAP" id="MF_00144">
    <property type="entry name" value="tRNA_thiouridyl_MnmA"/>
    <property type="match status" value="1"/>
</dbReference>
<dbReference type="GO" id="GO:0005737">
    <property type="term" value="C:cytoplasm"/>
    <property type="evidence" value="ECO:0007669"/>
    <property type="project" value="UniProtKB-SubCell"/>
</dbReference>
<dbReference type="CDD" id="cd01998">
    <property type="entry name" value="MnmA_TRMU-like"/>
    <property type="match status" value="1"/>
</dbReference>
<dbReference type="Gene3D" id="2.40.30.10">
    <property type="entry name" value="Translation factors"/>
    <property type="match status" value="1"/>
</dbReference>
<dbReference type="Gene3D" id="2.30.30.280">
    <property type="entry name" value="Adenine nucleotide alpha hydrolases-like domains"/>
    <property type="match status" value="1"/>
</dbReference>
<evidence type="ECO:0000256" key="9">
    <source>
        <dbReference type="HAMAP-Rule" id="MF_00144"/>
    </source>
</evidence>
<dbReference type="GO" id="GO:0002143">
    <property type="term" value="P:tRNA wobble position uridine thiolation"/>
    <property type="evidence" value="ECO:0007669"/>
    <property type="project" value="TreeGrafter"/>
</dbReference>
<keyword evidence="4 9" id="KW-0547">Nucleotide-binding</keyword>
<dbReference type="Pfam" id="PF20259">
    <property type="entry name" value="tRNA_Me_trans_M"/>
    <property type="match status" value="1"/>
</dbReference>
<dbReference type="Pfam" id="PF03054">
    <property type="entry name" value="tRNA_Me_trans"/>
    <property type="match status" value="2"/>
</dbReference>
<evidence type="ECO:0000256" key="6">
    <source>
        <dbReference type="ARBA" id="ARBA00022884"/>
    </source>
</evidence>
<dbReference type="PANTHER" id="PTHR11933:SF5">
    <property type="entry name" value="MITOCHONDRIAL TRNA-SPECIFIC 2-THIOURIDYLASE 1"/>
    <property type="match status" value="1"/>
</dbReference>
<dbReference type="InterPro" id="IPR014729">
    <property type="entry name" value="Rossmann-like_a/b/a_fold"/>
</dbReference>
<evidence type="ECO:0000256" key="8">
    <source>
        <dbReference type="ARBA" id="ARBA00051542"/>
    </source>
</evidence>
<feature type="domain" description="tRNA-specific 2-thiouridylase MnmA-like central" evidence="11">
    <location>
        <begin position="257"/>
        <end position="320"/>
    </location>
</feature>
<dbReference type="Pfam" id="PF20258">
    <property type="entry name" value="tRNA_Me_trans_C"/>
    <property type="match status" value="1"/>
</dbReference>
<dbReference type="InterPro" id="IPR046885">
    <property type="entry name" value="MnmA-like_C"/>
</dbReference>
<proteinExistence type="inferred from homology"/>
<evidence type="ECO:0000256" key="2">
    <source>
        <dbReference type="ARBA" id="ARBA00022679"/>
    </source>
</evidence>
<feature type="site" description="Interaction with tRNA" evidence="9">
    <location>
        <position position="390"/>
    </location>
</feature>
<keyword evidence="2 9" id="KW-0808">Transferase</keyword>
<feature type="region of interest" description="Interaction with tRNA" evidence="9">
    <location>
        <begin position="198"/>
        <end position="200"/>
    </location>
</feature>
<gene>
    <name evidence="9" type="primary">mnmA</name>
    <name evidence="12" type="ORF">FBF37_02955</name>
</gene>
<comment type="subcellular location">
    <subcellularLocation>
        <location evidence="9">Cytoplasm</location>
    </subcellularLocation>
</comment>
<dbReference type="GO" id="GO:0005524">
    <property type="term" value="F:ATP binding"/>
    <property type="evidence" value="ECO:0007669"/>
    <property type="project" value="UniProtKB-KW"/>
</dbReference>
<keyword evidence="5 9" id="KW-0067">ATP-binding</keyword>
<sequence length="409" mass="44789">MARVFVGMSGGVDSSVAAALLVEQGHDVTGVYMKNWSEDLPGIHCPWAEDVADAKRVAVGLGIDFQVFDFQKEYKQNVVDYMIREYQAGRTPNPDVMCNQEVKFKLFLEAALAAGAEYIATGHYARAEHLTDGAVLGNSDAVVSRHGVHADPSLSPAELTTFRQSSVIQDESIFTPGFVKAPSLPSAVRLLRAHDDNKDQTYFLYRVTSEALAKTMFPLGDFTKAEVRQMAKERGLWTASKKESMGICFVGQVGIREFLSEYVATSPGDIIDQQTGVVVGWHDGAIFYTLGQRHGLDIGGGLPYYVVGKDMAKNEVYVSRSIDNANLWRKELTLTDAHWIGQPPKDGTYQIRVRHRAPLIDAEVARVNDDTGEKVAVKLSEPQRAVAPGQSAVIYDGEECLGGGIIQTD</sequence>
<keyword evidence="6 9" id="KW-0694">RNA-binding</keyword>
<evidence type="ECO:0000256" key="1">
    <source>
        <dbReference type="ARBA" id="ARBA00022555"/>
    </source>
</evidence>
<protein>
    <recommendedName>
        <fullName evidence="9">tRNA-specific 2-thiouridylase MnmA</fullName>
        <ecNumber evidence="9">2.8.1.13</ecNumber>
    </recommendedName>
</protein>
<evidence type="ECO:0000259" key="10">
    <source>
        <dbReference type="Pfam" id="PF20258"/>
    </source>
</evidence>
<feature type="binding site" evidence="9">
    <location>
        <begin position="7"/>
        <end position="14"/>
    </location>
    <ligand>
        <name>ATP</name>
        <dbReference type="ChEBI" id="CHEBI:30616"/>
    </ligand>
</feature>
<keyword evidence="3 9" id="KW-0819">tRNA processing</keyword>
<accession>A0A4P9A3L7</accession>
<dbReference type="Gene3D" id="3.40.50.620">
    <property type="entry name" value="HUPs"/>
    <property type="match status" value="1"/>
</dbReference>
<comment type="catalytic activity">
    <reaction evidence="8 9">
        <text>S-sulfanyl-L-cysteinyl-[protein] + uridine(34) in tRNA + AH2 + ATP = 2-thiouridine(34) in tRNA + L-cysteinyl-[protein] + A + AMP + diphosphate + H(+)</text>
        <dbReference type="Rhea" id="RHEA:47032"/>
        <dbReference type="Rhea" id="RHEA-COMP:10131"/>
        <dbReference type="Rhea" id="RHEA-COMP:11726"/>
        <dbReference type="Rhea" id="RHEA-COMP:11727"/>
        <dbReference type="Rhea" id="RHEA-COMP:11728"/>
        <dbReference type="ChEBI" id="CHEBI:13193"/>
        <dbReference type="ChEBI" id="CHEBI:15378"/>
        <dbReference type="ChEBI" id="CHEBI:17499"/>
        <dbReference type="ChEBI" id="CHEBI:29950"/>
        <dbReference type="ChEBI" id="CHEBI:30616"/>
        <dbReference type="ChEBI" id="CHEBI:33019"/>
        <dbReference type="ChEBI" id="CHEBI:61963"/>
        <dbReference type="ChEBI" id="CHEBI:65315"/>
        <dbReference type="ChEBI" id="CHEBI:87170"/>
        <dbReference type="ChEBI" id="CHEBI:456215"/>
        <dbReference type="EC" id="2.8.1.13"/>
    </reaction>
</comment>
<dbReference type="GO" id="GO:0000049">
    <property type="term" value="F:tRNA binding"/>
    <property type="evidence" value="ECO:0007669"/>
    <property type="project" value="UniProtKB-KW"/>
</dbReference>
<comment type="caution">
    <text evidence="9">Lacks conserved residue(s) required for the propagation of feature annotation.</text>
</comment>
<reference evidence="12 13" key="1">
    <citation type="submission" date="2019-04" db="EMBL/GenBank/DDBJ databases">
        <title>Saccharibacteria TM7 genomes.</title>
        <authorList>
            <person name="Bor B."/>
            <person name="He X."/>
            <person name="Chen T."/>
            <person name="Dewhirst F.E."/>
        </authorList>
    </citation>
    <scope>NUCLEOTIDE SEQUENCE [LARGE SCALE GENOMIC DNA]</scope>
    <source>
        <strain evidence="12 13">BB001</strain>
    </source>
</reference>
<evidence type="ECO:0000313" key="12">
    <source>
        <dbReference type="EMBL" id="QCT42410.1"/>
    </source>
</evidence>
<dbReference type="OrthoDB" id="9800696at2"/>
<name>A0A4P9A3L7_9BACT</name>
<feature type="binding site" evidence="9">
    <location>
        <position position="122"/>
    </location>
    <ligand>
        <name>ATP</name>
        <dbReference type="ChEBI" id="CHEBI:30616"/>
    </ligand>
</feature>
<dbReference type="FunFam" id="2.30.30.280:FF:000001">
    <property type="entry name" value="tRNA-specific 2-thiouridylase MnmA"/>
    <property type="match status" value="1"/>
</dbReference>
<dbReference type="InterPro" id="IPR046884">
    <property type="entry name" value="MnmA-like_central"/>
</dbReference>
<evidence type="ECO:0000256" key="4">
    <source>
        <dbReference type="ARBA" id="ARBA00022741"/>
    </source>
</evidence>
<dbReference type="Proteomes" id="UP000310639">
    <property type="component" value="Chromosome"/>
</dbReference>
<dbReference type="KEGG" id="nft:FBF37_02955"/>
<keyword evidence="1 9" id="KW-0820">tRNA-binding</keyword>
<dbReference type="InterPro" id="IPR004506">
    <property type="entry name" value="MnmA-like"/>
</dbReference>
<evidence type="ECO:0000256" key="3">
    <source>
        <dbReference type="ARBA" id="ARBA00022694"/>
    </source>
</evidence>
<dbReference type="EMBL" id="CP040004">
    <property type="protein sequence ID" value="QCT42410.1"/>
    <property type="molecule type" value="Genomic_DNA"/>
</dbReference>
<dbReference type="GO" id="GO:0103016">
    <property type="term" value="F:tRNA-uridine 2-sulfurtransferase activity"/>
    <property type="evidence" value="ECO:0007669"/>
    <property type="project" value="UniProtKB-EC"/>
</dbReference>
<dbReference type="PANTHER" id="PTHR11933">
    <property type="entry name" value="TRNA 5-METHYLAMINOMETHYL-2-THIOURIDYLATE -METHYLTRANSFERASE"/>
    <property type="match status" value="1"/>
</dbReference>
<organism evidence="12 13">
    <name type="scientific">Candidatus Nanosynbacter featherlites</name>
    <dbReference type="NCBI Taxonomy" id="2572088"/>
    <lineage>
        <taxon>Bacteria</taxon>
        <taxon>Candidatus Saccharimonadota</taxon>
        <taxon>Candidatus Saccharimonadia</taxon>
        <taxon>Candidatus Nanosynbacterales</taxon>
        <taxon>Candidatus Nanosynbacteraceae</taxon>
        <taxon>Candidatus Nanosynbacter</taxon>
    </lineage>
</organism>
<comment type="function">
    <text evidence="9">Catalyzes the 2-thiolation of uridine at the wobble position (U34) of tRNA, leading to the formation of s(2)U34.</text>
</comment>